<dbReference type="Gramene" id="OE9A045484T1">
    <property type="protein sequence ID" value="OE9A045484C1"/>
    <property type="gene ID" value="OE9A045484"/>
</dbReference>
<protein>
    <submittedName>
        <fullName evidence="2">Uncharacterized protein</fullName>
    </submittedName>
</protein>
<dbReference type="EMBL" id="CACTIH010003618">
    <property type="protein sequence ID" value="CAA2978379.1"/>
    <property type="molecule type" value="Genomic_DNA"/>
</dbReference>
<evidence type="ECO:0000313" key="3">
    <source>
        <dbReference type="Proteomes" id="UP000594638"/>
    </source>
</evidence>
<dbReference type="PANTHER" id="PTHR33448:SF10">
    <property type="entry name" value="PROTAMINE P1 FAMILY PROTEIN"/>
    <property type="match status" value="1"/>
</dbReference>
<feature type="compositionally biased region" description="Basic residues" evidence="1">
    <location>
        <begin position="71"/>
        <end position="91"/>
    </location>
</feature>
<comment type="caution">
    <text evidence="2">The sequence shown here is derived from an EMBL/GenBank/DDBJ whole genome shotgun (WGS) entry which is preliminary data.</text>
</comment>
<dbReference type="AlphaFoldDB" id="A0A8S0RFL4"/>
<sequence length="318" mass="36053">MKALSKPISSPSKGEKFPPPLMMRFLRSNVGSRSRGRLRATPMFYLRNKKNGTETAQEPSSPKVTCIGQVRVRRSSKSKPKTTPKKGRTTTRNRPCWWLMKTFYWLRISSRLHKPRLGVLRRFFRKWGLFFCTGYCNKSDAREDSFRVDLNQKTQMNQNHVGSSGNSIENENLGARVQENKEDFLESSSPPKNALLLIRCRSAPYRASSLAGRFWGSPLGAAAEAEEAVEDTKSETQSKHNFQKLKNPICKNVGEESRNSHESDELGNSVDNLQDLNANSGAVHPLLLTRCKSEPARTGERLNPEHNFWRQRGLGNNS</sequence>
<dbReference type="Proteomes" id="UP000594638">
    <property type="component" value="Unassembled WGS sequence"/>
</dbReference>
<dbReference type="PANTHER" id="PTHR33448">
    <property type="entry name" value="CHLOROPLAST PROTEIN HCF243-RELATED"/>
    <property type="match status" value="1"/>
</dbReference>
<reference evidence="2 3" key="1">
    <citation type="submission" date="2019-12" db="EMBL/GenBank/DDBJ databases">
        <authorList>
            <person name="Alioto T."/>
            <person name="Alioto T."/>
            <person name="Gomez Garrido J."/>
        </authorList>
    </citation>
    <scope>NUCLEOTIDE SEQUENCE [LARGE SCALE GENOMIC DNA]</scope>
</reference>
<accession>A0A8S0RFL4</accession>
<organism evidence="2 3">
    <name type="scientific">Olea europaea subsp. europaea</name>
    <dbReference type="NCBI Taxonomy" id="158383"/>
    <lineage>
        <taxon>Eukaryota</taxon>
        <taxon>Viridiplantae</taxon>
        <taxon>Streptophyta</taxon>
        <taxon>Embryophyta</taxon>
        <taxon>Tracheophyta</taxon>
        <taxon>Spermatophyta</taxon>
        <taxon>Magnoliopsida</taxon>
        <taxon>eudicotyledons</taxon>
        <taxon>Gunneridae</taxon>
        <taxon>Pentapetalae</taxon>
        <taxon>asterids</taxon>
        <taxon>lamiids</taxon>
        <taxon>Lamiales</taxon>
        <taxon>Oleaceae</taxon>
        <taxon>Oleeae</taxon>
        <taxon>Olea</taxon>
    </lineage>
</organism>
<feature type="region of interest" description="Disordered" evidence="1">
    <location>
        <begin position="1"/>
        <end position="20"/>
    </location>
</feature>
<feature type="compositionally biased region" description="Basic and acidic residues" evidence="1">
    <location>
        <begin position="253"/>
        <end position="264"/>
    </location>
</feature>
<gene>
    <name evidence="2" type="ORF">OLEA9_A045484</name>
</gene>
<feature type="compositionally biased region" description="Basic and acidic residues" evidence="1">
    <location>
        <begin position="295"/>
        <end position="308"/>
    </location>
</feature>
<feature type="region of interest" description="Disordered" evidence="1">
    <location>
        <begin position="232"/>
        <end position="275"/>
    </location>
</feature>
<keyword evidence="3" id="KW-1185">Reference proteome</keyword>
<evidence type="ECO:0000256" key="1">
    <source>
        <dbReference type="SAM" id="MobiDB-lite"/>
    </source>
</evidence>
<feature type="region of interest" description="Disordered" evidence="1">
    <location>
        <begin position="70"/>
        <end position="91"/>
    </location>
</feature>
<dbReference type="OrthoDB" id="785861at2759"/>
<proteinExistence type="predicted"/>
<evidence type="ECO:0000313" key="2">
    <source>
        <dbReference type="EMBL" id="CAA2978379.1"/>
    </source>
</evidence>
<feature type="region of interest" description="Disordered" evidence="1">
    <location>
        <begin position="295"/>
        <end position="318"/>
    </location>
</feature>
<name>A0A8S0RFL4_OLEEU</name>